<keyword evidence="3" id="KW-1185">Reference proteome</keyword>
<evidence type="ECO:0000313" key="3">
    <source>
        <dbReference type="Proteomes" id="UP000037507"/>
    </source>
</evidence>
<organism evidence="2 3">
    <name type="scientific">Limnohabitans planktonicus II-D5</name>
    <dbReference type="NCBI Taxonomy" id="1293045"/>
    <lineage>
        <taxon>Bacteria</taxon>
        <taxon>Pseudomonadati</taxon>
        <taxon>Pseudomonadota</taxon>
        <taxon>Betaproteobacteria</taxon>
        <taxon>Burkholderiales</taxon>
        <taxon>Comamonadaceae</taxon>
        <taxon>Limnohabitans</taxon>
    </lineage>
</organism>
<name>A0A2T7UAE3_9BURK</name>
<keyword evidence="1" id="KW-0812">Transmembrane</keyword>
<comment type="caution">
    <text evidence="2">The sequence shown here is derived from an EMBL/GenBank/DDBJ whole genome shotgun (WGS) entry which is preliminary data.</text>
</comment>
<proteinExistence type="predicted"/>
<dbReference type="EMBL" id="LFYT02000026">
    <property type="protein sequence ID" value="PVE41665.1"/>
    <property type="molecule type" value="Genomic_DNA"/>
</dbReference>
<dbReference type="STRING" id="1293045.H663_04600"/>
<dbReference type="Proteomes" id="UP000037507">
    <property type="component" value="Unassembled WGS sequence"/>
</dbReference>
<evidence type="ECO:0000313" key="2">
    <source>
        <dbReference type="EMBL" id="PVE41665.1"/>
    </source>
</evidence>
<protein>
    <submittedName>
        <fullName evidence="2">Uncharacterized protein</fullName>
    </submittedName>
</protein>
<keyword evidence="1" id="KW-1133">Transmembrane helix</keyword>
<evidence type="ECO:0000256" key="1">
    <source>
        <dbReference type="SAM" id="Phobius"/>
    </source>
</evidence>
<accession>A0A2T7UAE3</accession>
<feature type="transmembrane region" description="Helical" evidence="1">
    <location>
        <begin position="12"/>
        <end position="33"/>
    </location>
</feature>
<dbReference type="AlphaFoldDB" id="A0A2T7UAE3"/>
<reference evidence="2" key="1">
    <citation type="submission" date="2017-04" db="EMBL/GenBank/DDBJ databases">
        <title>Unexpected and diverse lifestyles within the genus Limnohabitans.</title>
        <authorList>
            <person name="Kasalicky V."/>
            <person name="Mehrshad M."/>
            <person name="Andrei S.-A."/>
            <person name="Salcher M."/>
            <person name="Kratochvilova H."/>
            <person name="Simek K."/>
            <person name="Ghai R."/>
        </authorList>
    </citation>
    <scope>NUCLEOTIDE SEQUENCE [LARGE SCALE GENOMIC DNA]</scope>
    <source>
        <strain evidence="2">II-D5</strain>
    </source>
</reference>
<keyword evidence="1" id="KW-0472">Membrane</keyword>
<sequence>MTWVFRLFMTFMGLAFLLGLVVALGLYIVWATLRWLLTGRKPQVVMVWQQFSAMRKNFGQGGFRGQTAPGSEEAWGRAQTRSFGDQVVDVEVREVVEDAPRLPPERRG</sequence>
<gene>
    <name evidence="2" type="ORF">H663_016135</name>
</gene>